<dbReference type="AlphaFoldDB" id="A0AAX2AI56"/>
<evidence type="ECO:0000313" key="2">
    <source>
        <dbReference type="Proteomes" id="UP000290092"/>
    </source>
</evidence>
<protein>
    <submittedName>
        <fullName evidence="1">Peptidoglycan synthetase</fullName>
    </submittedName>
</protein>
<evidence type="ECO:0000313" key="1">
    <source>
        <dbReference type="EMBL" id="RXK16717.1"/>
    </source>
</evidence>
<organism evidence="1 2">
    <name type="scientific">Malaciobacter mytili LMG 24559</name>
    <dbReference type="NCBI Taxonomy" id="1032238"/>
    <lineage>
        <taxon>Bacteria</taxon>
        <taxon>Pseudomonadati</taxon>
        <taxon>Campylobacterota</taxon>
        <taxon>Epsilonproteobacteria</taxon>
        <taxon>Campylobacterales</taxon>
        <taxon>Arcobacteraceae</taxon>
        <taxon>Malaciobacter</taxon>
    </lineage>
</organism>
<keyword evidence="2" id="KW-1185">Reference proteome</keyword>
<proteinExistence type="predicted"/>
<reference evidence="1 2" key="1">
    <citation type="submission" date="2017-09" db="EMBL/GenBank/DDBJ databases">
        <title>Genomics of the genus Arcobacter.</title>
        <authorList>
            <person name="Perez-Cataluna A."/>
            <person name="Figueras M.J."/>
            <person name="Salas-Masso N."/>
        </authorList>
    </citation>
    <scope>NUCLEOTIDE SEQUENCE [LARGE SCALE GENOMIC DNA]</scope>
    <source>
        <strain evidence="1 2">CECT 7386</strain>
    </source>
</reference>
<dbReference type="KEGG" id="amyt:AMYT_1457"/>
<dbReference type="InterPro" id="IPR035911">
    <property type="entry name" value="MurE/MurF_N"/>
</dbReference>
<dbReference type="SUPFAM" id="SSF63418">
    <property type="entry name" value="MurE/MurF N-terminal domain"/>
    <property type="match status" value="1"/>
</dbReference>
<accession>A0AAX2AI56</accession>
<name>A0AAX2AI56_9BACT</name>
<dbReference type="Gene3D" id="3.40.1390.10">
    <property type="entry name" value="MurE/MurF, N-terminal domain"/>
    <property type="match status" value="1"/>
</dbReference>
<comment type="caution">
    <text evidence="1">The sequence shown here is derived from an EMBL/GenBank/DDBJ whole genome shotgun (WGS) entry which is preliminary data.</text>
</comment>
<sequence>MKISSIIDIVDGEKLNSPSISYIYSIKTEAKKIKQGDLFIAKNIEDIPKAIENGAFAILIDTNTSILDFEIAWIKVNNLQEALIKLIRFKLSHFDLNVFYCDTITFNYIQILKNSLNTQIKMIENCLDNFLLILEDIENENILIFEDKELMDKLYPKNQDIKVSKFKYENLVEHTIFESSFTYKELFFSKIRVPSLYINEFLTAYYFLEEEKELIKLKNSTLLKPIFVDRFLNQVEFGKSNKFILIQNNSTLLEKEITYLKKKYKYGKTIFITSKYINNFFAKQNIIEDINKLKEFLIQSEFNAAYIIGYTNEEILNILDTKQTQLTLL</sequence>
<dbReference type="EMBL" id="NXID01000004">
    <property type="protein sequence ID" value="RXK16717.1"/>
    <property type="molecule type" value="Genomic_DNA"/>
</dbReference>
<dbReference type="Proteomes" id="UP000290092">
    <property type="component" value="Unassembled WGS sequence"/>
</dbReference>
<gene>
    <name evidence="1" type="ORF">CP985_01920</name>
</gene>
<dbReference type="RefSeq" id="WP_114841887.1">
    <property type="nucleotide sequence ID" value="NZ_CP031219.1"/>
</dbReference>